<gene>
    <name evidence="1" type="ORF">IAB27_07865</name>
</gene>
<dbReference type="EMBL" id="DVFV01000135">
    <property type="protein sequence ID" value="HIQ91508.1"/>
    <property type="molecule type" value="Genomic_DNA"/>
</dbReference>
<comment type="caution">
    <text evidence="1">The sequence shown here is derived from an EMBL/GenBank/DDBJ whole genome shotgun (WGS) entry which is preliminary data.</text>
</comment>
<accession>A0A9D0ZS45</accession>
<protein>
    <recommendedName>
        <fullName evidence="3">Antitoxin VbhA domain-containing protein</fullName>
    </recommendedName>
</protein>
<proteinExistence type="predicted"/>
<reference evidence="1" key="2">
    <citation type="journal article" date="2021" name="PeerJ">
        <title>Extensive microbial diversity within the chicken gut microbiome revealed by metagenomics and culture.</title>
        <authorList>
            <person name="Gilroy R."/>
            <person name="Ravi A."/>
            <person name="Getino M."/>
            <person name="Pursley I."/>
            <person name="Horton D.L."/>
            <person name="Alikhan N.F."/>
            <person name="Baker D."/>
            <person name="Gharbi K."/>
            <person name="Hall N."/>
            <person name="Watson M."/>
            <person name="Adriaenssens E.M."/>
            <person name="Foster-Nyarko E."/>
            <person name="Jarju S."/>
            <person name="Secka A."/>
            <person name="Antonio M."/>
            <person name="Oren A."/>
            <person name="Chaudhuri R.R."/>
            <person name="La Ragione R."/>
            <person name="Hildebrand F."/>
            <person name="Pallen M.J."/>
        </authorList>
    </citation>
    <scope>NUCLEOTIDE SEQUENCE</scope>
    <source>
        <strain evidence="1">CHK147-3167</strain>
    </source>
</reference>
<evidence type="ECO:0000313" key="1">
    <source>
        <dbReference type="EMBL" id="HIQ91508.1"/>
    </source>
</evidence>
<reference evidence="1" key="1">
    <citation type="submission" date="2020-10" db="EMBL/GenBank/DDBJ databases">
        <authorList>
            <person name="Gilroy R."/>
        </authorList>
    </citation>
    <scope>NUCLEOTIDE SEQUENCE</scope>
    <source>
        <strain evidence="1">CHK147-3167</strain>
    </source>
</reference>
<name>A0A9D0ZS45_9FIRM</name>
<evidence type="ECO:0008006" key="3">
    <source>
        <dbReference type="Google" id="ProtNLM"/>
    </source>
</evidence>
<evidence type="ECO:0000313" key="2">
    <source>
        <dbReference type="Proteomes" id="UP000886786"/>
    </source>
</evidence>
<organism evidence="1 2">
    <name type="scientific">Candidatus Coprosoma intestinipullorum</name>
    <dbReference type="NCBI Taxonomy" id="2840752"/>
    <lineage>
        <taxon>Bacteria</taxon>
        <taxon>Bacillati</taxon>
        <taxon>Bacillota</taxon>
        <taxon>Bacillota incertae sedis</taxon>
        <taxon>Candidatus Coprosoma</taxon>
    </lineage>
</organism>
<sequence length="61" mass="6829">MSDKKELTPYNGDIDDFVRRVEGAMAQEGMKLSSDTLENIKKIALGEASADDILEEKKKVR</sequence>
<dbReference type="AlphaFoldDB" id="A0A9D0ZS45"/>
<dbReference type="Proteomes" id="UP000886786">
    <property type="component" value="Unassembled WGS sequence"/>
</dbReference>